<evidence type="ECO:0000259" key="2">
    <source>
        <dbReference type="Pfam" id="PF20303"/>
    </source>
</evidence>
<dbReference type="Pfam" id="PF20303">
    <property type="entry name" value="YLATT"/>
    <property type="match status" value="1"/>
</dbReference>
<sequence length="253" mass="27904">MNPELQKSLQLAASDGALDSHLLLILLVMVAAGALAGVANYFLSERAASRDLRDVMRYSVLGVVAALTVPLFLNMISSNLIEASRTRPVELFVFGGFCLLYVVASRRLFENVALRLLGQVEQMKRQVAEIQPEIERIDRIERRQEEAAAEAATREQAEAAERQAAKDAEKDALSYNDIEIVRAIAEEATIYGNLAGLTEKTGLGRELVGARLVALKACGILETRINDRNVLHWYVSPKGKQLLDEILSGQDER</sequence>
<feature type="transmembrane region" description="Helical" evidence="1">
    <location>
        <begin position="55"/>
        <end position="77"/>
    </location>
</feature>
<feature type="transmembrane region" description="Helical" evidence="1">
    <location>
        <begin position="89"/>
        <end position="109"/>
    </location>
</feature>
<dbReference type="AlphaFoldDB" id="A0A840FV43"/>
<feature type="domain" description="YEATS-Like-Associating Three TM" evidence="2">
    <location>
        <begin position="21"/>
        <end position="127"/>
    </location>
</feature>
<gene>
    <name evidence="3" type="ORF">GGD90_000316</name>
</gene>
<keyword evidence="1" id="KW-0812">Transmembrane</keyword>
<name>A0A840FV43_RHOTE</name>
<accession>A0A840FV43</accession>
<proteinExistence type="predicted"/>
<keyword evidence="4" id="KW-1185">Reference proteome</keyword>
<dbReference type="OrthoDB" id="9178764at2"/>
<comment type="caution">
    <text evidence="3">The sequence shown here is derived from an EMBL/GenBank/DDBJ whole genome shotgun (WGS) entry which is preliminary data.</text>
</comment>
<dbReference type="RefSeq" id="WP_153115030.1">
    <property type="nucleotide sequence ID" value="NZ_JACIGE010000001.1"/>
</dbReference>
<evidence type="ECO:0000313" key="4">
    <source>
        <dbReference type="Proteomes" id="UP000587070"/>
    </source>
</evidence>
<dbReference type="EMBL" id="JACIGE010000001">
    <property type="protein sequence ID" value="MBB4245967.1"/>
    <property type="molecule type" value="Genomic_DNA"/>
</dbReference>
<dbReference type="InterPro" id="IPR046890">
    <property type="entry name" value="YLATT"/>
</dbReference>
<evidence type="ECO:0000313" key="3">
    <source>
        <dbReference type="EMBL" id="MBB4245967.1"/>
    </source>
</evidence>
<keyword evidence="1" id="KW-0472">Membrane</keyword>
<reference evidence="3 4" key="1">
    <citation type="submission" date="2020-08" db="EMBL/GenBank/DDBJ databases">
        <title>Genome sequencing of Purple Non-Sulfur Bacteria from various extreme environments.</title>
        <authorList>
            <person name="Mayer M."/>
        </authorList>
    </citation>
    <scope>NUCLEOTIDE SEQUENCE [LARGE SCALE GENOMIC DNA]</scope>
    <source>
        <strain evidence="3 4">2761</strain>
    </source>
</reference>
<feature type="transmembrane region" description="Helical" evidence="1">
    <location>
        <begin position="20"/>
        <end position="43"/>
    </location>
</feature>
<dbReference type="Proteomes" id="UP000587070">
    <property type="component" value="Unassembled WGS sequence"/>
</dbReference>
<organism evidence="3 4">
    <name type="scientific">Rhodocyclus tenuis</name>
    <name type="common">Rhodospirillum tenue</name>
    <dbReference type="NCBI Taxonomy" id="1066"/>
    <lineage>
        <taxon>Bacteria</taxon>
        <taxon>Pseudomonadati</taxon>
        <taxon>Pseudomonadota</taxon>
        <taxon>Betaproteobacteria</taxon>
        <taxon>Rhodocyclales</taxon>
        <taxon>Rhodocyclaceae</taxon>
        <taxon>Rhodocyclus</taxon>
    </lineage>
</organism>
<evidence type="ECO:0000256" key="1">
    <source>
        <dbReference type="SAM" id="Phobius"/>
    </source>
</evidence>
<protein>
    <recommendedName>
        <fullName evidence="2">YEATS-Like-Associating Three TM domain-containing protein</fullName>
    </recommendedName>
</protein>
<keyword evidence="1" id="KW-1133">Transmembrane helix</keyword>